<organism evidence="1">
    <name type="scientific">Arundo donax</name>
    <name type="common">Giant reed</name>
    <name type="synonym">Donax arundinaceus</name>
    <dbReference type="NCBI Taxonomy" id="35708"/>
    <lineage>
        <taxon>Eukaryota</taxon>
        <taxon>Viridiplantae</taxon>
        <taxon>Streptophyta</taxon>
        <taxon>Embryophyta</taxon>
        <taxon>Tracheophyta</taxon>
        <taxon>Spermatophyta</taxon>
        <taxon>Magnoliopsida</taxon>
        <taxon>Liliopsida</taxon>
        <taxon>Poales</taxon>
        <taxon>Poaceae</taxon>
        <taxon>PACMAD clade</taxon>
        <taxon>Arundinoideae</taxon>
        <taxon>Arundineae</taxon>
        <taxon>Arundo</taxon>
    </lineage>
</organism>
<protein>
    <submittedName>
        <fullName evidence="1">Uncharacterized protein</fullName>
    </submittedName>
</protein>
<proteinExistence type="predicted"/>
<sequence length="41" mass="4561">MEANKAVADDTVEEAGRDPIRWLRATSSGSAAFQRRWSRPA</sequence>
<dbReference type="EMBL" id="GBRH01230654">
    <property type="protein sequence ID" value="JAD67241.1"/>
    <property type="molecule type" value="Transcribed_RNA"/>
</dbReference>
<name>A0A0A9BV95_ARUDO</name>
<dbReference type="AlphaFoldDB" id="A0A0A9BV95"/>
<evidence type="ECO:0000313" key="1">
    <source>
        <dbReference type="EMBL" id="JAD67241.1"/>
    </source>
</evidence>
<reference evidence="1" key="2">
    <citation type="journal article" date="2015" name="Data Brief">
        <title>Shoot transcriptome of the giant reed, Arundo donax.</title>
        <authorList>
            <person name="Barrero R.A."/>
            <person name="Guerrero F.D."/>
            <person name="Moolhuijzen P."/>
            <person name="Goolsby J.A."/>
            <person name="Tidwell J."/>
            <person name="Bellgard S.E."/>
            <person name="Bellgard M.I."/>
        </authorList>
    </citation>
    <scope>NUCLEOTIDE SEQUENCE</scope>
    <source>
        <tissue evidence="1">Shoot tissue taken approximately 20 cm above the soil surface</tissue>
    </source>
</reference>
<reference evidence="1" key="1">
    <citation type="submission" date="2014-09" db="EMBL/GenBank/DDBJ databases">
        <authorList>
            <person name="Magalhaes I.L.F."/>
            <person name="Oliveira U."/>
            <person name="Santos F.R."/>
            <person name="Vidigal T.H.D.A."/>
            <person name="Brescovit A.D."/>
            <person name="Santos A.J."/>
        </authorList>
    </citation>
    <scope>NUCLEOTIDE SEQUENCE</scope>
    <source>
        <tissue evidence="1">Shoot tissue taken approximately 20 cm above the soil surface</tissue>
    </source>
</reference>
<accession>A0A0A9BV95</accession>